<name>W9SS36_9ROSA</name>
<evidence type="ECO:0000256" key="1">
    <source>
        <dbReference type="SAM" id="MobiDB-lite"/>
    </source>
</evidence>
<feature type="compositionally biased region" description="Basic and acidic residues" evidence="1">
    <location>
        <begin position="1"/>
        <end position="20"/>
    </location>
</feature>
<dbReference type="EMBL" id="KE346013">
    <property type="protein sequence ID" value="EXC24166.1"/>
    <property type="molecule type" value="Genomic_DNA"/>
</dbReference>
<proteinExistence type="predicted"/>
<evidence type="ECO:0000313" key="3">
    <source>
        <dbReference type="Proteomes" id="UP000030645"/>
    </source>
</evidence>
<dbReference type="AlphaFoldDB" id="W9SS36"/>
<protein>
    <submittedName>
        <fullName evidence="2">Uncharacterized protein</fullName>
    </submittedName>
</protein>
<organism evidence="2 3">
    <name type="scientific">Morus notabilis</name>
    <dbReference type="NCBI Taxonomy" id="981085"/>
    <lineage>
        <taxon>Eukaryota</taxon>
        <taxon>Viridiplantae</taxon>
        <taxon>Streptophyta</taxon>
        <taxon>Embryophyta</taxon>
        <taxon>Tracheophyta</taxon>
        <taxon>Spermatophyta</taxon>
        <taxon>Magnoliopsida</taxon>
        <taxon>eudicotyledons</taxon>
        <taxon>Gunneridae</taxon>
        <taxon>Pentapetalae</taxon>
        <taxon>rosids</taxon>
        <taxon>fabids</taxon>
        <taxon>Rosales</taxon>
        <taxon>Moraceae</taxon>
        <taxon>Moreae</taxon>
        <taxon>Morus</taxon>
    </lineage>
</organism>
<reference evidence="3" key="1">
    <citation type="submission" date="2013-01" db="EMBL/GenBank/DDBJ databases">
        <title>Draft Genome Sequence of a Mulberry Tree, Morus notabilis C.K. Schneid.</title>
        <authorList>
            <person name="He N."/>
            <person name="Zhao S."/>
        </authorList>
    </citation>
    <scope>NUCLEOTIDE SEQUENCE</scope>
</reference>
<accession>W9SS36</accession>
<feature type="region of interest" description="Disordered" evidence="1">
    <location>
        <begin position="1"/>
        <end position="22"/>
    </location>
</feature>
<feature type="region of interest" description="Disordered" evidence="1">
    <location>
        <begin position="72"/>
        <end position="103"/>
    </location>
</feature>
<dbReference type="Proteomes" id="UP000030645">
    <property type="component" value="Unassembled WGS sequence"/>
</dbReference>
<evidence type="ECO:0000313" key="2">
    <source>
        <dbReference type="EMBL" id="EXC24166.1"/>
    </source>
</evidence>
<sequence>MERGQVRERAGENREEEKSNPKGVKIWVGTETFIFRPKTRSVFPKKRRLVKSLVLDSILRFVGFSKAQKAKEEDHDGCFSNNMASSPKAPKNKQIYNIPSCPT</sequence>
<gene>
    <name evidence="2" type="ORF">L484_015183</name>
</gene>
<keyword evidence="3" id="KW-1185">Reference proteome</keyword>